<organism evidence="2 3">
    <name type="scientific">Aquimarina aggregata</name>
    <dbReference type="NCBI Taxonomy" id="1642818"/>
    <lineage>
        <taxon>Bacteria</taxon>
        <taxon>Pseudomonadati</taxon>
        <taxon>Bacteroidota</taxon>
        <taxon>Flavobacteriia</taxon>
        <taxon>Flavobacteriales</taxon>
        <taxon>Flavobacteriaceae</taxon>
        <taxon>Aquimarina</taxon>
    </lineage>
</organism>
<dbReference type="OrthoDB" id="9788881at2"/>
<evidence type="ECO:0000313" key="2">
    <source>
        <dbReference type="EMBL" id="KZS39562.1"/>
    </source>
</evidence>
<dbReference type="InterPro" id="IPR002686">
    <property type="entry name" value="Transposase_17"/>
</dbReference>
<protein>
    <submittedName>
        <fullName evidence="2">Transposase</fullName>
    </submittedName>
</protein>
<dbReference type="InterPro" id="IPR036515">
    <property type="entry name" value="Transposase_17_sf"/>
</dbReference>
<reference evidence="2 3" key="1">
    <citation type="submission" date="2016-01" db="EMBL/GenBank/DDBJ databases">
        <title>The draft genome sequence of Aquimarina sp. RZW4-3-2.</title>
        <authorList>
            <person name="Wang Y."/>
        </authorList>
    </citation>
    <scope>NUCLEOTIDE SEQUENCE [LARGE SCALE GENOMIC DNA]</scope>
    <source>
        <strain evidence="2 3">RZW4-3-2</strain>
    </source>
</reference>
<dbReference type="Proteomes" id="UP000076715">
    <property type="component" value="Unassembled WGS sequence"/>
</dbReference>
<keyword evidence="3" id="KW-1185">Reference proteome</keyword>
<feature type="domain" description="Transposase IS200-like" evidence="1">
    <location>
        <begin position="7"/>
        <end position="124"/>
    </location>
</feature>
<dbReference type="GO" id="GO:0004803">
    <property type="term" value="F:transposase activity"/>
    <property type="evidence" value="ECO:0007669"/>
    <property type="project" value="InterPro"/>
</dbReference>
<gene>
    <name evidence="2" type="ORF">AWE51_07865</name>
</gene>
<dbReference type="AlphaFoldDB" id="A0A162Z4W3"/>
<accession>A0A162Z4W3</accession>
<sequence length="186" mass="22405">MKYEVVQPNQYYHIYNQGNNKENLFIEEKNYTYFLKLLKNHILPIANIHCYCLLPNHFHLLIKTKHNLESKIISQGFSNLFNAYAKAINKMYNRTGSLFKRKFSRIRITDEVYFKNLVLYIHTNAEHHQITKDFRRYPHSSYHAYLSNKKTSIFTDYVLDTFDGKSNFEYAHIQKKVFIEAKYTLK</sequence>
<name>A0A162Z4W3_9FLAO</name>
<dbReference type="EMBL" id="LQRT01000024">
    <property type="protein sequence ID" value="KZS39562.1"/>
    <property type="molecule type" value="Genomic_DNA"/>
</dbReference>
<dbReference type="PANTHER" id="PTHR34322">
    <property type="entry name" value="TRANSPOSASE, Y1_TNP DOMAIN-CONTAINING"/>
    <property type="match status" value="1"/>
</dbReference>
<dbReference type="GO" id="GO:0006313">
    <property type="term" value="P:DNA transposition"/>
    <property type="evidence" value="ECO:0007669"/>
    <property type="project" value="InterPro"/>
</dbReference>
<evidence type="ECO:0000259" key="1">
    <source>
        <dbReference type="SMART" id="SM01321"/>
    </source>
</evidence>
<dbReference type="RefSeq" id="WP_066315128.1">
    <property type="nucleotide sequence ID" value="NZ_LQRT01000024.1"/>
</dbReference>
<dbReference type="STRING" id="1642818.AWE51_07865"/>
<dbReference type="SMART" id="SM01321">
    <property type="entry name" value="Y1_Tnp"/>
    <property type="match status" value="1"/>
</dbReference>
<dbReference type="SUPFAM" id="SSF143422">
    <property type="entry name" value="Transposase IS200-like"/>
    <property type="match status" value="1"/>
</dbReference>
<dbReference type="PANTHER" id="PTHR34322:SF2">
    <property type="entry name" value="TRANSPOSASE IS200-LIKE DOMAIN-CONTAINING PROTEIN"/>
    <property type="match status" value="1"/>
</dbReference>
<proteinExistence type="predicted"/>
<dbReference type="Gene3D" id="3.30.70.1290">
    <property type="entry name" value="Transposase IS200-like"/>
    <property type="match status" value="1"/>
</dbReference>
<comment type="caution">
    <text evidence="2">The sequence shown here is derived from an EMBL/GenBank/DDBJ whole genome shotgun (WGS) entry which is preliminary data.</text>
</comment>
<evidence type="ECO:0000313" key="3">
    <source>
        <dbReference type="Proteomes" id="UP000076715"/>
    </source>
</evidence>
<dbReference type="GO" id="GO:0003677">
    <property type="term" value="F:DNA binding"/>
    <property type="evidence" value="ECO:0007669"/>
    <property type="project" value="InterPro"/>
</dbReference>